<dbReference type="Pfam" id="PF00126">
    <property type="entry name" value="HTH_1"/>
    <property type="match status" value="1"/>
</dbReference>
<sequence>MRYDLEDLRLFLHIVTEGSITAGAHRMHLSLPSASARVRSLEHHAGVALLIRGRRGVRPTPAGTTLARHARDVLAQTARLESAVASYTRSPTAPLTLLAGGSAMHRLVPQALVSFLRAHPDVDVTVCESRTPHTVRMLADGEADLRVVLDDEARDCGLHMEPLGDDSLVVIGQAGGILAGRTSLAYSEVAEHPLIGLDAGSSLRRWIEKHLGPHAPVARYRTTVADLSVLVALAAAGVGLAVVPRRAIDPHQTLAVCELQDPWARRHHLLAWGVKDRSSSTATAALAEHLRNAALSERSSRDAYQGPMDRRPFHDG</sequence>
<dbReference type="Gene3D" id="1.10.10.10">
    <property type="entry name" value="Winged helix-like DNA-binding domain superfamily/Winged helix DNA-binding domain"/>
    <property type="match status" value="1"/>
</dbReference>
<dbReference type="Proteomes" id="UP001601197">
    <property type="component" value="Unassembled WGS sequence"/>
</dbReference>
<feature type="domain" description="HTH lysR-type" evidence="6">
    <location>
        <begin position="1"/>
        <end position="60"/>
    </location>
</feature>
<evidence type="ECO:0000256" key="3">
    <source>
        <dbReference type="ARBA" id="ARBA00023125"/>
    </source>
</evidence>
<keyword evidence="3" id="KW-0238">DNA-binding</keyword>
<comment type="similarity">
    <text evidence="1">Belongs to the LysR transcriptional regulatory family.</text>
</comment>
<evidence type="ECO:0000259" key="6">
    <source>
        <dbReference type="PROSITE" id="PS50931"/>
    </source>
</evidence>
<gene>
    <name evidence="7" type="ORF">ACFYNZ_20435</name>
</gene>
<dbReference type="SUPFAM" id="SSF53850">
    <property type="entry name" value="Periplasmic binding protein-like II"/>
    <property type="match status" value="1"/>
</dbReference>
<dbReference type="EMBL" id="JBIAFJ010000018">
    <property type="protein sequence ID" value="MFE9171836.1"/>
    <property type="molecule type" value="Genomic_DNA"/>
</dbReference>
<keyword evidence="4" id="KW-0804">Transcription</keyword>
<name>A0ABW6KVB7_9ACTN</name>
<reference evidence="7 8" key="1">
    <citation type="submission" date="2024-10" db="EMBL/GenBank/DDBJ databases">
        <title>The Natural Products Discovery Center: Release of the First 8490 Sequenced Strains for Exploring Actinobacteria Biosynthetic Diversity.</title>
        <authorList>
            <person name="Kalkreuter E."/>
            <person name="Kautsar S.A."/>
            <person name="Yang D."/>
            <person name="Bader C.D."/>
            <person name="Teijaro C.N."/>
            <person name="Fluegel L."/>
            <person name="Davis C.M."/>
            <person name="Simpson J.R."/>
            <person name="Lauterbach L."/>
            <person name="Steele A.D."/>
            <person name="Gui C."/>
            <person name="Meng S."/>
            <person name="Li G."/>
            <person name="Viehrig K."/>
            <person name="Ye F."/>
            <person name="Su P."/>
            <person name="Kiefer A.F."/>
            <person name="Nichols A."/>
            <person name="Cepeda A.J."/>
            <person name="Yan W."/>
            <person name="Fan B."/>
            <person name="Jiang Y."/>
            <person name="Adhikari A."/>
            <person name="Zheng C.-J."/>
            <person name="Schuster L."/>
            <person name="Cowan T.M."/>
            <person name="Smanski M.J."/>
            <person name="Chevrette M.G."/>
            <person name="De Carvalho L.P.S."/>
            <person name="Shen B."/>
        </authorList>
    </citation>
    <scope>NUCLEOTIDE SEQUENCE [LARGE SCALE GENOMIC DNA]</scope>
    <source>
        <strain evidence="7 8">NPDC007147</strain>
    </source>
</reference>
<evidence type="ECO:0000256" key="2">
    <source>
        <dbReference type="ARBA" id="ARBA00023015"/>
    </source>
</evidence>
<keyword evidence="8" id="KW-1185">Reference proteome</keyword>
<dbReference type="Pfam" id="PF03466">
    <property type="entry name" value="LysR_substrate"/>
    <property type="match status" value="1"/>
</dbReference>
<evidence type="ECO:0000313" key="8">
    <source>
        <dbReference type="Proteomes" id="UP001601197"/>
    </source>
</evidence>
<dbReference type="InterPro" id="IPR005119">
    <property type="entry name" value="LysR_subst-bd"/>
</dbReference>
<dbReference type="Gene3D" id="3.40.190.290">
    <property type="match status" value="1"/>
</dbReference>
<evidence type="ECO:0000256" key="1">
    <source>
        <dbReference type="ARBA" id="ARBA00009437"/>
    </source>
</evidence>
<organism evidence="7 8">
    <name type="scientific">Streptomyces kebangsaanensis</name>
    <dbReference type="NCBI Taxonomy" id="864058"/>
    <lineage>
        <taxon>Bacteria</taxon>
        <taxon>Bacillati</taxon>
        <taxon>Actinomycetota</taxon>
        <taxon>Actinomycetes</taxon>
        <taxon>Kitasatosporales</taxon>
        <taxon>Streptomycetaceae</taxon>
        <taxon>Streptomyces</taxon>
    </lineage>
</organism>
<comment type="caution">
    <text evidence="7">The sequence shown here is derived from an EMBL/GenBank/DDBJ whole genome shotgun (WGS) entry which is preliminary data.</text>
</comment>
<evidence type="ECO:0000313" key="7">
    <source>
        <dbReference type="EMBL" id="MFE9171836.1"/>
    </source>
</evidence>
<dbReference type="InterPro" id="IPR036388">
    <property type="entry name" value="WH-like_DNA-bd_sf"/>
</dbReference>
<evidence type="ECO:0000256" key="5">
    <source>
        <dbReference type="SAM" id="MobiDB-lite"/>
    </source>
</evidence>
<dbReference type="PANTHER" id="PTHR30419:SF2">
    <property type="entry name" value="LYSR FAMILY TRANSCRIPTIONAL REGULATOR"/>
    <property type="match status" value="1"/>
</dbReference>
<dbReference type="InterPro" id="IPR036390">
    <property type="entry name" value="WH_DNA-bd_sf"/>
</dbReference>
<dbReference type="InterPro" id="IPR050950">
    <property type="entry name" value="HTH-type_LysR_regulators"/>
</dbReference>
<dbReference type="PANTHER" id="PTHR30419">
    <property type="entry name" value="HTH-TYPE TRANSCRIPTIONAL REGULATOR YBHD"/>
    <property type="match status" value="1"/>
</dbReference>
<accession>A0ABW6KVB7</accession>
<dbReference type="SUPFAM" id="SSF46785">
    <property type="entry name" value="Winged helix' DNA-binding domain"/>
    <property type="match status" value="1"/>
</dbReference>
<dbReference type="RefSeq" id="WP_388349005.1">
    <property type="nucleotide sequence ID" value="NZ_JBIAFJ010000018.1"/>
</dbReference>
<feature type="region of interest" description="Disordered" evidence="5">
    <location>
        <begin position="297"/>
        <end position="316"/>
    </location>
</feature>
<evidence type="ECO:0000256" key="4">
    <source>
        <dbReference type="ARBA" id="ARBA00023163"/>
    </source>
</evidence>
<keyword evidence="2" id="KW-0805">Transcription regulation</keyword>
<proteinExistence type="inferred from homology"/>
<protein>
    <submittedName>
        <fullName evidence="7">LysR family transcriptional regulator</fullName>
    </submittedName>
</protein>
<dbReference type="InterPro" id="IPR000847">
    <property type="entry name" value="LysR_HTH_N"/>
</dbReference>
<dbReference type="PROSITE" id="PS50931">
    <property type="entry name" value="HTH_LYSR"/>
    <property type="match status" value="1"/>
</dbReference>